<dbReference type="EMBL" id="CP045904">
    <property type="protein sequence ID" value="QQP36353.1"/>
    <property type="molecule type" value="Genomic_DNA"/>
</dbReference>
<sequence length="71" mass="7763">WRGTHLQRIQHFFAPLQSDPLHLPCQQIVLLALLRYVLSSLTALETVALLLDDVKNCAGGVTGDVLMALAP</sequence>
<evidence type="ECO:0000313" key="2">
    <source>
        <dbReference type="Proteomes" id="UP000595437"/>
    </source>
</evidence>
<protein>
    <submittedName>
        <fullName evidence="1">Uncharacterized protein</fullName>
    </submittedName>
</protein>
<keyword evidence="2" id="KW-1185">Reference proteome</keyword>
<dbReference type="Proteomes" id="UP000595437">
    <property type="component" value="Chromosome 15"/>
</dbReference>
<feature type="non-terminal residue" evidence="1">
    <location>
        <position position="1"/>
    </location>
</feature>
<gene>
    <name evidence="1" type="ORF">FKW44_021425</name>
</gene>
<reference evidence="2" key="1">
    <citation type="submission" date="2021-01" db="EMBL/GenBank/DDBJ databases">
        <title>Caligus Genome Assembly.</title>
        <authorList>
            <person name="Gallardo-Escarate C."/>
        </authorList>
    </citation>
    <scope>NUCLEOTIDE SEQUENCE [LARGE SCALE GENOMIC DNA]</scope>
</reference>
<evidence type="ECO:0000313" key="1">
    <source>
        <dbReference type="EMBL" id="QQP36353.1"/>
    </source>
</evidence>
<organism evidence="1 2">
    <name type="scientific">Caligus rogercresseyi</name>
    <name type="common">Sea louse</name>
    <dbReference type="NCBI Taxonomy" id="217165"/>
    <lineage>
        <taxon>Eukaryota</taxon>
        <taxon>Metazoa</taxon>
        <taxon>Ecdysozoa</taxon>
        <taxon>Arthropoda</taxon>
        <taxon>Crustacea</taxon>
        <taxon>Multicrustacea</taxon>
        <taxon>Hexanauplia</taxon>
        <taxon>Copepoda</taxon>
        <taxon>Siphonostomatoida</taxon>
        <taxon>Caligidae</taxon>
        <taxon>Caligus</taxon>
    </lineage>
</organism>
<dbReference type="AlphaFoldDB" id="A0A7T8JVA4"/>
<feature type="non-terminal residue" evidence="1">
    <location>
        <position position="71"/>
    </location>
</feature>
<proteinExistence type="predicted"/>
<accession>A0A7T8JVA4</accession>
<name>A0A7T8JVA4_CALRO</name>